<dbReference type="SUPFAM" id="SSF53807">
    <property type="entry name" value="Helical backbone' metal receptor"/>
    <property type="match status" value="1"/>
</dbReference>
<comment type="similarity">
    <text evidence="1">Belongs to the bacterial solute-binding protein 8 family.</text>
</comment>
<accession>A0A7Z0EI67</accession>
<dbReference type="PROSITE" id="PS51257">
    <property type="entry name" value="PROKAR_LIPOPROTEIN"/>
    <property type="match status" value="1"/>
</dbReference>
<dbReference type="InterPro" id="IPR002491">
    <property type="entry name" value="ABC_transptr_periplasmic_BD"/>
</dbReference>
<dbReference type="EMBL" id="JACCFM010000001">
    <property type="protein sequence ID" value="NYJ21317.1"/>
    <property type="molecule type" value="Genomic_DNA"/>
</dbReference>
<evidence type="ECO:0000256" key="2">
    <source>
        <dbReference type="SAM" id="SignalP"/>
    </source>
</evidence>
<dbReference type="PANTHER" id="PTHR30535">
    <property type="entry name" value="VITAMIN B12-BINDING PROTEIN"/>
    <property type="match status" value="1"/>
</dbReference>
<reference evidence="4 5" key="1">
    <citation type="submission" date="2020-07" db="EMBL/GenBank/DDBJ databases">
        <title>Sequencing the genomes of 1000 actinobacteria strains.</title>
        <authorList>
            <person name="Klenk H.-P."/>
        </authorList>
    </citation>
    <scope>NUCLEOTIDE SEQUENCE [LARGE SCALE GENOMIC DNA]</scope>
    <source>
        <strain evidence="4 5">LI1</strain>
    </source>
</reference>
<sequence length="377" mass="38222">MPLSPSRRRLTSAILALVVVSSAAGCAATTDPVTGATATPDTAAAQCPGADVPLTELVAAASPATLTGESTACLSSQAIEPIAGTPTPALPVTVTDNDGLTVTVTNADRIIAVDRSGTLAATVFALGLGDRVIARDSSTEFPGAADLPLITQNGHELAAEAVIALAPTVILTDRTVGSRDVLAQLREVGIPIVVVTADRSLSDNAVLIGQVATALGVPAAGTALTERLTSETDATIASIAALAPQNPADRPRILFLYMRGASSIYYIFGAESGADSLIDSLGGIDVASEFGWQGMKPLTAEALVATAPDVLLVMTNGLKSVGGVDGLLDTIPALQATPAGQHRRIVDMRDDAILAFGPRTSEVLDSLARAIYAPDAS</sequence>
<dbReference type="Pfam" id="PF01497">
    <property type="entry name" value="Peripla_BP_2"/>
    <property type="match status" value="1"/>
</dbReference>
<evidence type="ECO:0000313" key="5">
    <source>
        <dbReference type="Proteomes" id="UP000537260"/>
    </source>
</evidence>
<keyword evidence="2" id="KW-0732">Signal</keyword>
<comment type="caution">
    <text evidence="4">The sequence shown here is derived from an EMBL/GenBank/DDBJ whole genome shotgun (WGS) entry which is preliminary data.</text>
</comment>
<name>A0A7Z0EI67_9MICO</name>
<dbReference type="Gene3D" id="3.40.50.1980">
    <property type="entry name" value="Nitrogenase molybdenum iron protein domain"/>
    <property type="match status" value="2"/>
</dbReference>
<feature type="signal peptide" evidence="2">
    <location>
        <begin position="1"/>
        <end position="27"/>
    </location>
</feature>
<keyword evidence="5" id="KW-1185">Reference proteome</keyword>
<dbReference type="AlphaFoldDB" id="A0A7Z0EI67"/>
<dbReference type="PROSITE" id="PS50983">
    <property type="entry name" value="FE_B12_PBP"/>
    <property type="match status" value="1"/>
</dbReference>
<dbReference type="InterPro" id="IPR050902">
    <property type="entry name" value="ABC_Transporter_SBP"/>
</dbReference>
<protein>
    <submittedName>
        <fullName evidence="4">Iron complex transport system substrate-binding protein</fullName>
    </submittedName>
</protein>
<gene>
    <name evidence="4" type="ORF">HNR05_003108</name>
</gene>
<evidence type="ECO:0000313" key="4">
    <source>
        <dbReference type="EMBL" id="NYJ21317.1"/>
    </source>
</evidence>
<dbReference type="PANTHER" id="PTHR30535:SF4">
    <property type="entry name" value="HEMIN-BINDING PERIPLASMIC PROTEIN HMUT"/>
    <property type="match status" value="1"/>
</dbReference>
<evidence type="ECO:0000259" key="3">
    <source>
        <dbReference type="PROSITE" id="PS50983"/>
    </source>
</evidence>
<evidence type="ECO:0000256" key="1">
    <source>
        <dbReference type="ARBA" id="ARBA00008814"/>
    </source>
</evidence>
<feature type="chain" id="PRO_5039694291" evidence="2">
    <location>
        <begin position="28"/>
        <end position="377"/>
    </location>
</feature>
<dbReference type="Proteomes" id="UP000537260">
    <property type="component" value="Unassembled WGS sequence"/>
</dbReference>
<dbReference type="RefSeq" id="WP_179579934.1">
    <property type="nucleotide sequence ID" value="NZ_JACCFM010000001.1"/>
</dbReference>
<proteinExistence type="inferred from homology"/>
<feature type="domain" description="Fe/B12 periplasmic-binding" evidence="3">
    <location>
        <begin position="111"/>
        <end position="375"/>
    </location>
</feature>
<organism evidence="4 5">
    <name type="scientific">Glaciibacter psychrotolerans</name>
    <dbReference type="NCBI Taxonomy" id="670054"/>
    <lineage>
        <taxon>Bacteria</taxon>
        <taxon>Bacillati</taxon>
        <taxon>Actinomycetota</taxon>
        <taxon>Actinomycetes</taxon>
        <taxon>Micrococcales</taxon>
        <taxon>Microbacteriaceae</taxon>
        <taxon>Glaciibacter</taxon>
    </lineage>
</organism>